<dbReference type="Proteomes" id="UP000020406">
    <property type="component" value="Unassembled WGS sequence"/>
</dbReference>
<keyword evidence="6" id="KW-0028">Amino-acid biosynthesis</keyword>
<gene>
    <name evidence="14" type="ORF">AF72_06890</name>
</gene>
<comment type="pathway">
    <text evidence="2">Amino-acid biosynthesis; L-threonine biosynthesis; L-threonine from L-aspartate: step 5/5.</text>
</comment>
<evidence type="ECO:0000256" key="1">
    <source>
        <dbReference type="ARBA" id="ARBA00001933"/>
    </source>
</evidence>
<dbReference type="InterPro" id="IPR029144">
    <property type="entry name" value="Thr_synth_N"/>
</dbReference>
<evidence type="ECO:0000256" key="11">
    <source>
        <dbReference type="PIRSR" id="PIRSR604450-51"/>
    </source>
</evidence>
<dbReference type="GO" id="GO:0009088">
    <property type="term" value="P:threonine biosynthetic process"/>
    <property type="evidence" value="ECO:0007669"/>
    <property type="project" value="UniProtKB-UniRule"/>
</dbReference>
<dbReference type="GO" id="GO:0005737">
    <property type="term" value="C:cytoplasm"/>
    <property type="evidence" value="ECO:0007669"/>
    <property type="project" value="TreeGrafter"/>
</dbReference>
<dbReference type="SUPFAM" id="SSF53686">
    <property type="entry name" value="Tryptophan synthase beta subunit-like PLP-dependent enzymes"/>
    <property type="match status" value="1"/>
</dbReference>
<dbReference type="Pfam" id="PF14821">
    <property type="entry name" value="Thr_synth_N"/>
    <property type="match status" value="1"/>
</dbReference>
<keyword evidence="7" id="KW-0791">Threonine biosynthesis</keyword>
<evidence type="ECO:0000256" key="2">
    <source>
        <dbReference type="ARBA" id="ARBA00004979"/>
    </source>
</evidence>
<evidence type="ECO:0000256" key="3">
    <source>
        <dbReference type="ARBA" id="ARBA00005517"/>
    </source>
</evidence>
<dbReference type="PATRIC" id="fig|1444770.3.peg.1639"/>
<dbReference type="PANTHER" id="PTHR43515:SF1">
    <property type="entry name" value="THREONINE SYNTHASE-LIKE 1"/>
    <property type="match status" value="1"/>
</dbReference>
<reference evidence="14 15" key="1">
    <citation type="journal article" date="2014" name="Genome Announc.">
        <title>Draft Genome Sequence of Xylella fastidiosa Pear Leaf Scorch Strain in Taiwan.</title>
        <authorList>
            <person name="Su C.C."/>
            <person name="Deng W.L."/>
            <person name="Jan F.J."/>
            <person name="Chang C.J."/>
            <person name="Huang H."/>
            <person name="Chen J."/>
        </authorList>
    </citation>
    <scope>NUCLEOTIDE SEQUENCE [LARGE SCALE GENOMIC DNA]</scope>
    <source>
        <strain evidence="14 15">PLS229</strain>
    </source>
</reference>
<dbReference type="Gene3D" id="3.40.50.1100">
    <property type="match status" value="2"/>
</dbReference>
<dbReference type="InterPro" id="IPR001926">
    <property type="entry name" value="TrpB-like_PALP"/>
</dbReference>
<name>Z9JJ70_9GAMM</name>
<dbReference type="STRING" id="1444770.AF72_06890"/>
<dbReference type="InterPro" id="IPR004450">
    <property type="entry name" value="Thr_synthase-like"/>
</dbReference>
<feature type="modified residue" description="N6-(pyridoxal phosphate)lysine" evidence="11">
    <location>
        <position position="121"/>
    </location>
</feature>
<feature type="domain" description="Tryptophan synthase beta chain-like PALP" evidence="12">
    <location>
        <begin position="110"/>
        <end position="394"/>
    </location>
</feature>
<dbReference type="Gene3D" id="3.90.1380.10">
    <property type="entry name" value="Threonine synthase, N-terminal domain"/>
    <property type="match status" value="1"/>
</dbReference>
<keyword evidence="8 11" id="KW-0663">Pyridoxal phosphate</keyword>
<dbReference type="PROSITE" id="PS00165">
    <property type="entry name" value="DEHYDRATASE_SER_THR"/>
    <property type="match status" value="1"/>
</dbReference>
<comment type="caution">
    <text evidence="14">The sequence shown here is derived from an EMBL/GenBank/DDBJ whole genome shotgun (WGS) entry which is preliminary data.</text>
</comment>
<evidence type="ECO:0000259" key="13">
    <source>
        <dbReference type="Pfam" id="PF14821"/>
    </source>
</evidence>
<evidence type="ECO:0000259" key="12">
    <source>
        <dbReference type="Pfam" id="PF00291"/>
    </source>
</evidence>
<evidence type="ECO:0000313" key="14">
    <source>
        <dbReference type="EMBL" id="EWS78224.1"/>
    </source>
</evidence>
<evidence type="ECO:0000256" key="10">
    <source>
        <dbReference type="NCBIfam" id="TIGR00260"/>
    </source>
</evidence>
<evidence type="ECO:0000313" key="15">
    <source>
        <dbReference type="Proteomes" id="UP000020406"/>
    </source>
</evidence>
<evidence type="ECO:0000256" key="7">
    <source>
        <dbReference type="ARBA" id="ARBA00022697"/>
    </source>
</evidence>
<accession>Z9JJ70</accession>
<dbReference type="GO" id="GO:0004795">
    <property type="term" value="F:threonine synthase activity"/>
    <property type="evidence" value="ECO:0007669"/>
    <property type="project" value="UniProtKB-UniRule"/>
</dbReference>
<dbReference type="GO" id="GO:0030170">
    <property type="term" value="F:pyridoxal phosphate binding"/>
    <property type="evidence" value="ECO:0007669"/>
    <property type="project" value="InterPro"/>
</dbReference>
<dbReference type="Pfam" id="PF00291">
    <property type="entry name" value="PALP"/>
    <property type="match status" value="1"/>
</dbReference>
<dbReference type="EMBL" id="JDSQ01000009">
    <property type="protein sequence ID" value="EWS78224.1"/>
    <property type="molecule type" value="Genomic_DNA"/>
</dbReference>
<dbReference type="AlphaFoldDB" id="Z9JJ70"/>
<dbReference type="InterPro" id="IPR037158">
    <property type="entry name" value="Thr_synth_N_sf"/>
</dbReference>
<dbReference type="eggNOG" id="COG0498">
    <property type="taxonomic scope" value="Bacteria"/>
</dbReference>
<dbReference type="EC" id="4.2.3.1" evidence="4 10"/>
<dbReference type="PANTHER" id="PTHR43515">
    <property type="entry name" value="THREONINE SYNTHASE-LIKE 1"/>
    <property type="match status" value="1"/>
</dbReference>
<organism evidence="14 15">
    <name type="scientific">Xylella taiwanensis</name>
    <dbReference type="NCBI Taxonomy" id="1444770"/>
    <lineage>
        <taxon>Bacteria</taxon>
        <taxon>Pseudomonadati</taxon>
        <taxon>Pseudomonadota</taxon>
        <taxon>Gammaproteobacteria</taxon>
        <taxon>Lysobacterales</taxon>
        <taxon>Lysobacteraceae</taxon>
        <taxon>Xylella</taxon>
    </lineage>
</organism>
<proteinExistence type="inferred from homology"/>
<comment type="catalytic activity">
    <reaction evidence="9">
        <text>O-phospho-L-homoserine + H2O = L-threonine + phosphate</text>
        <dbReference type="Rhea" id="RHEA:10840"/>
        <dbReference type="ChEBI" id="CHEBI:15377"/>
        <dbReference type="ChEBI" id="CHEBI:43474"/>
        <dbReference type="ChEBI" id="CHEBI:57590"/>
        <dbReference type="ChEBI" id="CHEBI:57926"/>
        <dbReference type="EC" id="4.2.3.1"/>
    </reaction>
</comment>
<evidence type="ECO:0000256" key="6">
    <source>
        <dbReference type="ARBA" id="ARBA00022605"/>
    </source>
</evidence>
<comment type="cofactor">
    <cofactor evidence="1 11">
        <name>pyridoxal 5'-phosphate</name>
        <dbReference type="ChEBI" id="CHEBI:597326"/>
    </cofactor>
</comment>
<protein>
    <recommendedName>
        <fullName evidence="5 10">Threonine synthase</fullName>
        <ecNumber evidence="4 10">4.2.3.1</ecNumber>
    </recommendedName>
</protein>
<dbReference type="InterPro" id="IPR000634">
    <property type="entry name" value="Ser/Thr_deHydtase_PyrdxlP-BS"/>
</dbReference>
<dbReference type="NCBIfam" id="TIGR00260">
    <property type="entry name" value="thrC"/>
    <property type="match status" value="1"/>
</dbReference>
<evidence type="ECO:0000256" key="9">
    <source>
        <dbReference type="ARBA" id="ARBA00049144"/>
    </source>
</evidence>
<sequence length="447" mass="47989">MRCILKIFPFRCYDLFPMNFLSTRTTAPVVTLSQAIAAGLAPDGGLYVPECLPPPGDLNHGADPIKTATALLAPFFAGDALDVHVPVICTEALNVPAPLLPLATSGDYVLELFHGPTAAFKDFGARFLAACLTRLRRDARYPLTILVATSGDTGAAVAAAFHRQPGLRVVVLYPDGRVSPRQAHQLGCFGDNVQALRVAGVFDDCQAMVKQALNDPSLQATVPLSSANSISLGRLLPQMSYYAHAALMHRASCGRELNLVVPTGNLGNALAAMLARALGVPLGRIVLATNANRVLPDYFSGEHYRPQPSVATLANAMDVGAPSNFERLRWLYRGDDAALRAAFAAHAVDDTAIRETIMARHHRYGEVFCPHTATAVYVLEQLRAQGVDGDWAVVATAHPAKFEQVVEPLIGTAVPVPAPLEMLLQRPTRAEPLAPEYAALRQWLLAM</sequence>
<dbReference type="UniPathway" id="UPA00050">
    <property type="reaction ID" value="UER00065"/>
</dbReference>
<dbReference type="InterPro" id="IPR036052">
    <property type="entry name" value="TrpB-like_PALP_sf"/>
</dbReference>
<evidence type="ECO:0000256" key="8">
    <source>
        <dbReference type="ARBA" id="ARBA00022898"/>
    </source>
</evidence>
<comment type="similarity">
    <text evidence="3">Belongs to the threonine synthase family.</text>
</comment>
<feature type="domain" description="Threonine synthase N-terminal" evidence="13">
    <location>
        <begin position="20"/>
        <end position="53"/>
    </location>
</feature>
<evidence type="ECO:0000256" key="4">
    <source>
        <dbReference type="ARBA" id="ARBA00013028"/>
    </source>
</evidence>
<evidence type="ECO:0000256" key="5">
    <source>
        <dbReference type="ARBA" id="ARBA00018679"/>
    </source>
</evidence>